<feature type="transmembrane region" description="Helical" evidence="1">
    <location>
        <begin position="181"/>
        <end position="198"/>
    </location>
</feature>
<feature type="transmembrane region" description="Helical" evidence="1">
    <location>
        <begin position="210"/>
        <end position="231"/>
    </location>
</feature>
<feature type="transmembrane region" description="Helical" evidence="1">
    <location>
        <begin position="38"/>
        <end position="56"/>
    </location>
</feature>
<keyword evidence="4" id="KW-1185">Reference proteome</keyword>
<keyword evidence="1" id="KW-1133">Transmembrane helix</keyword>
<dbReference type="InterPro" id="IPR037185">
    <property type="entry name" value="EmrE-like"/>
</dbReference>
<feature type="domain" description="EamA" evidence="2">
    <location>
        <begin position="9"/>
        <end position="137"/>
    </location>
</feature>
<feature type="transmembrane region" description="Helical" evidence="1">
    <location>
        <begin position="243"/>
        <end position="262"/>
    </location>
</feature>
<keyword evidence="1" id="KW-0812">Transmembrane</keyword>
<dbReference type="InterPro" id="IPR000620">
    <property type="entry name" value="EamA_dom"/>
</dbReference>
<keyword evidence="1" id="KW-0472">Membrane</keyword>
<dbReference type="EMBL" id="JBAJEX010000001">
    <property type="protein sequence ID" value="MEO1765725.1"/>
    <property type="molecule type" value="Genomic_DNA"/>
</dbReference>
<dbReference type="SUPFAM" id="SSF103481">
    <property type="entry name" value="Multidrug resistance efflux transporter EmrE"/>
    <property type="match status" value="2"/>
</dbReference>
<dbReference type="RefSeq" id="WP_347306135.1">
    <property type="nucleotide sequence ID" value="NZ_JBAJEX010000001.1"/>
</dbReference>
<evidence type="ECO:0000313" key="3">
    <source>
        <dbReference type="EMBL" id="MEO1765725.1"/>
    </source>
</evidence>
<sequence>MTKSNSLAIGGLLAGATTWGLVWYPLRLLEQAGLPGPSAILAIFLVALLLGLPLTWRAVHEFRFGTGLVLGIGLAAGWANLAYVLGVIHGEVVRVLLLFYLAPLWTVLLSRLLLKERLVLAGYGVIALSLAGALIMLWRPEVGLPWPKNGAEWLGLSAGFAFACSNVLSRKAQALSVAAKSLSVWGGVVAVAFVVVWVDVPSFGRGAAPVLEHGALVAGLGLVMCGVTAVMQYGLTHTPANRAIVILLFELVVAAVAAWFLVDEKLAPRDWLGGAMIVAASLLSGHMEPNARAKQR</sequence>
<proteinExistence type="predicted"/>
<dbReference type="Pfam" id="PF00892">
    <property type="entry name" value="EamA"/>
    <property type="match status" value="2"/>
</dbReference>
<comment type="caution">
    <text evidence="3">The sequence shown here is derived from an EMBL/GenBank/DDBJ whole genome shotgun (WGS) entry which is preliminary data.</text>
</comment>
<feature type="domain" description="EamA" evidence="2">
    <location>
        <begin position="152"/>
        <end position="283"/>
    </location>
</feature>
<evidence type="ECO:0000259" key="2">
    <source>
        <dbReference type="Pfam" id="PF00892"/>
    </source>
</evidence>
<feature type="transmembrane region" description="Helical" evidence="1">
    <location>
        <begin position="7"/>
        <end position="26"/>
    </location>
</feature>
<reference evidence="3 4" key="1">
    <citation type="submission" date="2024-02" db="EMBL/GenBank/DDBJ databases">
        <title>New thermophilic sulfur-oxidizing bacteria from a hot springs of the Uzon caldera (Kamchatka, Russia).</title>
        <authorList>
            <person name="Dukat A.M."/>
            <person name="Elcheninov A.G."/>
            <person name="Frolov E.N."/>
        </authorList>
    </citation>
    <scope>NUCLEOTIDE SEQUENCE [LARGE SCALE GENOMIC DNA]</scope>
    <source>
        <strain evidence="3 4">AK1</strain>
    </source>
</reference>
<dbReference type="PANTHER" id="PTHR22911">
    <property type="entry name" value="ACYL-MALONYL CONDENSING ENZYME-RELATED"/>
    <property type="match status" value="1"/>
</dbReference>
<organism evidence="3 4">
    <name type="scientific">Thiobacter aerophilum</name>
    <dbReference type="NCBI Taxonomy" id="3121275"/>
    <lineage>
        <taxon>Bacteria</taxon>
        <taxon>Pseudomonadati</taxon>
        <taxon>Pseudomonadota</taxon>
        <taxon>Betaproteobacteria</taxon>
        <taxon>Burkholderiales</taxon>
        <taxon>Thiobacteraceae</taxon>
        <taxon>Thiobacter</taxon>
    </lineage>
</organism>
<protein>
    <submittedName>
        <fullName evidence="3">DMT family transporter</fullName>
    </submittedName>
</protein>
<dbReference type="Proteomes" id="UP001482231">
    <property type="component" value="Unassembled WGS sequence"/>
</dbReference>
<evidence type="ECO:0000313" key="4">
    <source>
        <dbReference type="Proteomes" id="UP001482231"/>
    </source>
</evidence>
<name>A0ABV0ECI3_9BURK</name>
<evidence type="ECO:0000256" key="1">
    <source>
        <dbReference type="SAM" id="Phobius"/>
    </source>
</evidence>
<feature type="transmembrane region" description="Helical" evidence="1">
    <location>
        <begin position="95"/>
        <end position="113"/>
    </location>
</feature>
<gene>
    <name evidence="3" type="ORF">V6E02_00615</name>
</gene>
<accession>A0ABV0ECI3</accession>
<feature type="transmembrane region" description="Helical" evidence="1">
    <location>
        <begin position="150"/>
        <end position="169"/>
    </location>
</feature>
<feature type="transmembrane region" description="Helical" evidence="1">
    <location>
        <begin position="68"/>
        <end position="89"/>
    </location>
</feature>
<feature type="transmembrane region" description="Helical" evidence="1">
    <location>
        <begin position="120"/>
        <end position="138"/>
    </location>
</feature>